<dbReference type="Proteomes" id="UP000541109">
    <property type="component" value="Unassembled WGS sequence"/>
</dbReference>
<evidence type="ECO:0000313" key="3">
    <source>
        <dbReference type="Proteomes" id="UP000541109"/>
    </source>
</evidence>
<dbReference type="EMBL" id="JACFXV010000065">
    <property type="protein sequence ID" value="MBA5779016.1"/>
    <property type="molecule type" value="Genomic_DNA"/>
</dbReference>
<feature type="signal peptide" evidence="1">
    <location>
        <begin position="1"/>
        <end position="33"/>
    </location>
</feature>
<comment type="caution">
    <text evidence="2">The sequence shown here is derived from an EMBL/GenBank/DDBJ whole genome shotgun (WGS) entry which is preliminary data.</text>
</comment>
<dbReference type="RefSeq" id="WP_182167848.1">
    <property type="nucleotide sequence ID" value="NZ_JACFXV010000065.1"/>
</dbReference>
<keyword evidence="3" id="KW-1185">Reference proteome</keyword>
<organism evidence="2 3">
    <name type="scientific">Stappia albiluteola</name>
    <dbReference type="NCBI Taxonomy" id="2758565"/>
    <lineage>
        <taxon>Bacteria</taxon>
        <taxon>Pseudomonadati</taxon>
        <taxon>Pseudomonadota</taxon>
        <taxon>Alphaproteobacteria</taxon>
        <taxon>Hyphomicrobiales</taxon>
        <taxon>Stappiaceae</taxon>
        <taxon>Stappia</taxon>
    </lineage>
</organism>
<evidence type="ECO:0000313" key="2">
    <source>
        <dbReference type="EMBL" id="MBA5779016.1"/>
    </source>
</evidence>
<reference evidence="2 3" key="1">
    <citation type="submission" date="2020-07" db="EMBL/GenBank/DDBJ databases">
        <title>Stappia sp., F7233, whole genome shotgun sequencing project.</title>
        <authorList>
            <person name="Jiang S."/>
            <person name="Liu Z.W."/>
            <person name="Du Z.J."/>
        </authorList>
    </citation>
    <scope>NUCLEOTIDE SEQUENCE [LARGE SCALE GENOMIC DNA]</scope>
    <source>
        <strain evidence="2 3">F7233</strain>
    </source>
</reference>
<dbReference type="AlphaFoldDB" id="A0A839AIX8"/>
<feature type="chain" id="PRO_5032306559" evidence="1">
    <location>
        <begin position="34"/>
        <end position="190"/>
    </location>
</feature>
<name>A0A839AIX8_9HYPH</name>
<keyword evidence="1" id="KW-0732">Signal</keyword>
<protein>
    <submittedName>
        <fullName evidence="2">Uncharacterized protein</fullName>
    </submittedName>
</protein>
<accession>A0A839AIX8</accession>
<evidence type="ECO:0000256" key="1">
    <source>
        <dbReference type="SAM" id="SignalP"/>
    </source>
</evidence>
<proteinExistence type="predicted"/>
<sequence>MTIWKNSWRRGLLVGASVSAICLIAATAGHANASVPAPSGELTAALSELDAAWQAAPLGFTKALFVEAPATGYGSYEPRRNTSFHPGETIVVYAEPVGYDYRHGDDGYRFELAVDFEILTPTGQVLASQADFAKVGSASREKLREFQTSLSFRFEGLQAGDYILLARFRDTLGTKAGELRMPFSVVPAAQ</sequence>
<gene>
    <name evidence="2" type="ORF">H2509_17955</name>
</gene>